<proteinExistence type="predicted"/>
<comment type="caution">
    <text evidence="1">The sequence shown here is derived from an EMBL/GenBank/DDBJ whole genome shotgun (WGS) entry which is preliminary data.</text>
</comment>
<gene>
    <name evidence="1" type="ORF">BVG16_16240</name>
</gene>
<accession>A0A1T2X9Y8</accession>
<reference evidence="1 2" key="1">
    <citation type="submission" date="2017-01" db="EMBL/GenBank/DDBJ databases">
        <title>Genome analysis of Paenibacillus selenitrireducens ES3-24.</title>
        <authorList>
            <person name="Xu D."/>
            <person name="Yao R."/>
            <person name="Zheng S."/>
        </authorList>
    </citation>
    <scope>NUCLEOTIDE SEQUENCE [LARGE SCALE GENOMIC DNA]</scope>
    <source>
        <strain evidence="1 2">ES3-24</strain>
    </source>
</reference>
<dbReference type="EMBL" id="MSZX01000006">
    <property type="protein sequence ID" value="OPA76719.1"/>
    <property type="molecule type" value="Genomic_DNA"/>
</dbReference>
<protein>
    <submittedName>
        <fullName evidence="1">Uncharacterized protein</fullName>
    </submittedName>
</protein>
<name>A0A1T2X9Y8_9BACL</name>
<sequence>MWKYDVNSPEWQEEWQEYLRKIHELEREEDRLDLGTKKKRRITVTMTDKQLSMLQERAKDCNVSVDDILSNYIADLTCTHSNGSDERDRASSYFERTWLAHNRYL</sequence>
<keyword evidence="2" id="KW-1185">Reference proteome</keyword>
<organism evidence="1 2">
    <name type="scientific">Paenibacillus selenitireducens</name>
    <dbReference type="NCBI Taxonomy" id="1324314"/>
    <lineage>
        <taxon>Bacteria</taxon>
        <taxon>Bacillati</taxon>
        <taxon>Bacillota</taxon>
        <taxon>Bacilli</taxon>
        <taxon>Bacillales</taxon>
        <taxon>Paenibacillaceae</taxon>
        <taxon>Paenibacillus</taxon>
    </lineage>
</organism>
<dbReference type="Proteomes" id="UP000190188">
    <property type="component" value="Unassembled WGS sequence"/>
</dbReference>
<evidence type="ECO:0000313" key="1">
    <source>
        <dbReference type="EMBL" id="OPA76719.1"/>
    </source>
</evidence>
<dbReference type="AlphaFoldDB" id="A0A1T2X9Y8"/>
<evidence type="ECO:0000313" key="2">
    <source>
        <dbReference type="Proteomes" id="UP000190188"/>
    </source>
</evidence>
<dbReference type="RefSeq" id="WP_078499737.1">
    <property type="nucleotide sequence ID" value="NZ_MSZX01000006.1"/>
</dbReference>
<dbReference type="STRING" id="1324314.BVG16_16240"/>